<organism evidence="2">
    <name type="scientific">viral metagenome</name>
    <dbReference type="NCBI Taxonomy" id="1070528"/>
    <lineage>
        <taxon>unclassified sequences</taxon>
        <taxon>metagenomes</taxon>
        <taxon>organismal metagenomes</taxon>
    </lineage>
</organism>
<sequence>MSGGTGVSTVVDVSPGADASSLLKSAYPYGTPHGLGGNMALYASKGGYVPEIHMASNKAATPAKKKPGVGKKMKKGGKSKKGGRSKRNNTTKKNRTRRVYH</sequence>
<evidence type="ECO:0000313" key="2">
    <source>
        <dbReference type="EMBL" id="QHT29791.1"/>
    </source>
</evidence>
<feature type="region of interest" description="Disordered" evidence="1">
    <location>
        <begin position="58"/>
        <end position="101"/>
    </location>
</feature>
<feature type="compositionally biased region" description="Basic residues" evidence="1">
    <location>
        <begin position="63"/>
        <end position="101"/>
    </location>
</feature>
<accession>A0A6C0EMC7</accession>
<reference evidence="2" key="1">
    <citation type="journal article" date="2020" name="Nature">
        <title>Giant virus diversity and host interactions through global metagenomics.</title>
        <authorList>
            <person name="Schulz F."/>
            <person name="Roux S."/>
            <person name="Paez-Espino D."/>
            <person name="Jungbluth S."/>
            <person name="Walsh D.A."/>
            <person name="Denef V.J."/>
            <person name="McMahon K.D."/>
            <person name="Konstantinidis K.T."/>
            <person name="Eloe-Fadrosh E.A."/>
            <person name="Kyrpides N.C."/>
            <person name="Woyke T."/>
        </authorList>
    </citation>
    <scope>NUCLEOTIDE SEQUENCE</scope>
    <source>
        <strain evidence="2">GVMAG-M-3300009068-24</strain>
    </source>
</reference>
<proteinExistence type="predicted"/>
<dbReference type="EMBL" id="MN738882">
    <property type="protein sequence ID" value="QHT29791.1"/>
    <property type="molecule type" value="Genomic_DNA"/>
</dbReference>
<name>A0A6C0EMC7_9ZZZZ</name>
<dbReference type="AlphaFoldDB" id="A0A6C0EMC7"/>
<protein>
    <submittedName>
        <fullName evidence="2">Uncharacterized protein</fullName>
    </submittedName>
</protein>
<evidence type="ECO:0000256" key="1">
    <source>
        <dbReference type="SAM" id="MobiDB-lite"/>
    </source>
</evidence>